<accession>J3NZG8</accession>
<dbReference type="eggNOG" id="ENOG502SHG8">
    <property type="taxonomic scope" value="Eukaryota"/>
</dbReference>
<dbReference type="RefSeq" id="XP_009222751.1">
    <property type="nucleotide sequence ID" value="XM_009224487.1"/>
</dbReference>
<name>J3NZG8_GAET3</name>
<organism evidence="3">
    <name type="scientific">Gaeumannomyces tritici (strain R3-111a-1)</name>
    <name type="common">Wheat and barley take-all root rot fungus</name>
    <name type="synonym">Gaeumannomyces graminis var. tritici</name>
    <dbReference type="NCBI Taxonomy" id="644352"/>
    <lineage>
        <taxon>Eukaryota</taxon>
        <taxon>Fungi</taxon>
        <taxon>Dikarya</taxon>
        <taxon>Ascomycota</taxon>
        <taxon>Pezizomycotina</taxon>
        <taxon>Sordariomycetes</taxon>
        <taxon>Sordariomycetidae</taxon>
        <taxon>Magnaporthales</taxon>
        <taxon>Magnaporthaceae</taxon>
        <taxon>Gaeumannomyces</taxon>
    </lineage>
</organism>
<dbReference type="VEuPathDB" id="FungiDB:GGTG_06667"/>
<dbReference type="GeneID" id="20347125"/>
<reference evidence="4" key="5">
    <citation type="submission" date="2018-04" db="UniProtKB">
        <authorList>
            <consortium name="EnsemblFungi"/>
        </authorList>
    </citation>
    <scope>IDENTIFICATION</scope>
    <source>
        <strain evidence="4">R3-111a-1</strain>
    </source>
</reference>
<dbReference type="EMBL" id="GL385397">
    <property type="protein sequence ID" value="EJT76751.1"/>
    <property type="molecule type" value="Genomic_DNA"/>
</dbReference>
<dbReference type="InterPro" id="IPR058525">
    <property type="entry name" value="DUF8212"/>
</dbReference>
<dbReference type="Pfam" id="PF26640">
    <property type="entry name" value="DUF8212"/>
    <property type="match status" value="1"/>
</dbReference>
<evidence type="ECO:0000259" key="2">
    <source>
        <dbReference type="Pfam" id="PF26640"/>
    </source>
</evidence>
<reference evidence="5" key="1">
    <citation type="submission" date="2010-07" db="EMBL/GenBank/DDBJ databases">
        <title>The genome sequence of Gaeumannomyces graminis var. tritici strain R3-111a-1.</title>
        <authorList>
            <consortium name="The Broad Institute Genome Sequencing Platform"/>
            <person name="Ma L.-J."/>
            <person name="Dead R."/>
            <person name="Young S."/>
            <person name="Zeng Q."/>
            <person name="Koehrsen M."/>
            <person name="Alvarado L."/>
            <person name="Berlin A."/>
            <person name="Chapman S.B."/>
            <person name="Chen Z."/>
            <person name="Freedman E."/>
            <person name="Gellesch M."/>
            <person name="Goldberg J."/>
            <person name="Griggs A."/>
            <person name="Gujja S."/>
            <person name="Heilman E.R."/>
            <person name="Heiman D."/>
            <person name="Hepburn T."/>
            <person name="Howarth C."/>
            <person name="Jen D."/>
            <person name="Larson L."/>
            <person name="Mehta T."/>
            <person name="Neiman D."/>
            <person name="Pearson M."/>
            <person name="Roberts A."/>
            <person name="Saif S."/>
            <person name="Shea T."/>
            <person name="Shenoy N."/>
            <person name="Sisk P."/>
            <person name="Stolte C."/>
            <person name="Sykes S."/>
            <person name="Walk T."/>
            <person name="White J."/>
            <person name="Yandava C."/>
            <person name="Haas B."/>
            <person name="Nusbaum C."/>
            <person name="Birren B."/>
        </authorList>
    </citation>
    <scope>NUCLEOTIDE SEQUENCE [LARGE SCALE GENOMIC DNA]</scope>
    <source>
        <strain evidence="5">R3-111a-1</strain>
    </source>
</reference>
<evidence type="ECO:0000313" key="5">
    <source>
        <dbReference type="Proteomes" id="UP000006039"/>
    </source>
</evidence>
<dbReference type="HOGENOM" id="CLU_000288_138_11_1"/>
<keyword evidence="5" id="KW-1185">Reference proteome</keyword>
<evidence type="ECO:0000259" key="1">
    <source>
        <dbReference type="Pfam" id="PF06985"/>
    </source>
</evidence>
<dbReference type="EnsemblFungi" id="EJT76751">
    <property type="protein sequence ID" value="EJT76751"/>
    <property type="gene ID" value="GGTG_06667"/>
</dbReference>
<dbReference type="AlphaFoldDB" id="J3NZG8"/>
<dbReference type="OrthoDB" id="20872at2759"/>
<sequence length="592" mass="67509">MRLIDTTTLRLGEDAPEPDGGYAIFSHKWGLEEVTFQDMTQLDQSTLRGKAGYAKVENVCRIAREMGLQRVWIDTCCINKDSSAEVSQCLNAMFRWYKKSTVCIVYLHDFRPGPGLKLGQGLVDSLAECQWFQRAWTLQELIAPEYVRFFDHEWKLFGSKFNDKKRVARGSESLEALLVDLYVITHIPIPVLRDPDTVWSYPVGNRMSWAAHRRALYVEDLAYSLIGIFNVSMPMLYGEGNRAFIRLQEEIIKETNDMTIFAWTAPDSQEKHRGILARSPSEFGCCRFMHYAPSAGMHTYAMTNRGLRIKAVLEKSVGCSGIFHNVAQSRSAEPDYRNKVRLRDDHLLFPMGENDGEFDSMRSEELLHGKCLMHIEHFSKGISHRQASSELCCILLRKTTNGFVRESPHVLVASQTGNYQLEEIHIHKDLLPSAARELQCLYSNAIAIRTNAISPRCPLRRVFPAHLWDPVKHLFLMPQRLTPAFVGIIEVSVDSFNVLLVVVFDPDNVFPIGGGISRLHCGIVRAGDRDWFDREVETWDLMSTQEPIVRLMLGFRGELTLESDCLRSRLTLARETKGTMHTITVSCQRTTK</sequence>
<evidence type="ECO:0000313" key="4">
    <source>
        <dbReference type="EnsemblFungi" id="EJT76751"/>
    </source>
</evidence>
<evidence type="ECO:0000313" key="3">
    <source>
        <dbReference type="EMBL" id="EJT76751.1"/>
    </source>
</evidence>
<feature type="domain" description="DUF8212" evidence="2">
    <location>
        <begin position="242"/>
        <end position="268"/>
    </location>
</feature>
<dbReference type="PANTHER" id="PTHR10622:SF12">
    <property type="entry name" value="HET DOMAIN-CONTAINING PROTEIN"/>
    <property type="match status" value="1"/>
</dbReference>
<proteinExistence type="predicted"/>
<dbReference type="InterPro" id="IPR010730">
    <property type="entry name" value="HET"/>
</dbReference>
<protein>
    <submittedName>
        <fullName evidence="3 4">Uncharacterized protein</fullName>
    </submittedName>
</protein>
<reference evidence="4" key="4">
    <citation type="journal article" date="2015" name="G3 (Bethesda)">
        <title>Genome sequences of three phytopathogenic species of the Magnaporthaceae family of fungi.</title>
        <authorList>
            <person name="Okagaki L.H."/>
            <person name="Nunes C.C."/>
            <person name="Sailsbery J."/>
            <person name="Clay B."/>
            <person name="Brown D."/>
            <person name="John T."/>
            <person name="Oh Y."/>
            <person name="Young N."/>
            <person name="Fitzgerald M."/>
            <person name="Haas B.J."/>
            <person name="Zeng Q."/>
            <person name="Young S."/>
            <person name="Adiconis X."/>
            <person name="Fan L."/>
            <person name="Levin J.Z."/>
            <person name="Mitchell T.K."/>
            <person name="Okubara P.A."/>
            <person name="Farman M.L."/>
            <person name="Kohn L.M."/>
            <person name="Birren B."/>
            <person name="Ma L.-J."/>
            <person name="Dean R.A."/>
        </authorList>
    </citation>
    <scope>NUCLEOTIDE SEQUENCE</scope>
    <source>
        <strain evidence="4">R3-111a-1</strain>
    </source>
</reference>
<reference evidence="3" key="2">
    <citation type="submission" date="2010-07" db="EMBL/GenBank/DDBJ databases">
        <authorList>
            <consortium name="The Broad Institute Genome Sequencing Platform"/>
            <consortium name="Broad Institute Genome Sequencing Center for Infectious Disease"/>
            <person name="Ma L.-J."/>
            <person name="Dead R."/>
            <person name="Young S."/>
            <person name="Zeng Q."/>
            <person name="Koehrsen M."/>
            <person name="Alvarado L."/>
            <person name="Berlin A."/>
            <person name="Chapman S.B."/>
            <person name="Chen Z."/>
            <person name="Freedman E."/>
            <person name="Gellesch M."/>
            <person name="Goldberg J."/>
            <person name="Griggs A."/>
            <person name="Gujja S."/>
            <person name="Heilman E.R."/>
            <person name="Heiman D."/>
            <person name="Hepburn T."/>
            <person name="Howarth C."/>
            <person name="Jen D."/>
            <person name="Larson L."/>
            <person name="Mehta T."/>
            <person name="Neiman D."/>
            <person name="Pearson M."/>
            <person name="Roberts A."/>
            <person name="Saif S."/>
            <person name="Shea T."/>
            <person name="Shenoy N."/>
            <person name="Sisk P."/>
            <person name="Stolte C."/>
            <person name="Sykes S."/>
            <person name="Walk T."/>
            <person name="White J."/>
            <person name="Yandava C."/>
            <person name="Haas B."/>
            <person name="Nusbaum C."/>
            <person name="Birren B."/>
        </authorList>
    </citation>
    <scope>NUCLEOTIDE SEQUENCE</scope>
    <source>
        <strain evidence="3">R3-111a-1</strain>
    </source>
</reference>
<gene>
    <name evidence="4" type="primary">20347125</name>
    <name evidence="3" type="ORF">GGTG_06667</name>
</gene>
<dbReference type="PANTHER" id="PTHR10622">
    <property type="entry name" value="HET DOMAIN-CONTAINING PROTEIN"/>
    <property type="match status" value="1"/>
</dbReference>
<dbReference type="Proteomes" id="UP000006039">
    <property type="component" value="Unassembled WGS sequence"/>
</dbReference>
<feature type="domain" description="Heterokaryon incompatibility" evidence="1">
    <location>
        <begin position="22"/>
        <end position="109"/>
    </location>
</feature>
<reference evidence="3" key="3">
    <citation type="submission" date="2010-09" db="EMBL/GenBank/DDBJ databases">
        <title>Annotation of Gaeumannomyces graminis var. tritici R3-111a-1.</title>
        <authorList>
            <consortium name="The Broad Institute Genome Sequencing Platform"/>
            <person name="Ma L.-J."/>
            <person name="Dead R."/>
            <person name="Young S.K."/>
            <person name="Zeng Q."/>
            <person name="Gargeya S."/>
            <person name="Fitzgerald M."/>
            <person name="Haas B."/>
            <person name="Abouelleil A."/>
            <person name="Alvarado L."/>
            <person name="Arachchi H.M."/>
            <person name="Berlin A."/>
            <person name="Brown A."/>
            <person name="Chapman S.B."/>
            <person name="Chen Z."/>
            <person name="Dunbar C."/>
            <person name="Freedman E."/>
            <person name="Gearin G."/>
            <person name="Gellesch M."/>
            <person name="Goldberg J."/>
            <person name="Griggs A."/>
            <person name="Gujja S."/>
            <person name="Heiman D."/>
            <person name="Howarth C."/>
            <person name="Larson L."/>
            <person name="Lui A."/>
            <person name="MacDonald P.J.P."/>
            <person name="Mehta T."/>
            <person name="Montmayeur A."/>
            <person name="Murphy C."/>
            <person name="Neiman D."/>
            <person name="Pearson M."/>
            <person name="Priest M."/>
            <person name="Roberts A."/>
            <person name="Saif S."/>
            <person name="Shea T."/>
            <person name="Shenoy N."/>
            <person name="Sisk P."/>
            <person name="Stolte C."/>
            <person name="Sykes S."/>
            <person name="Yandava C."/>
            <person name="Wortman J."/>
            <person name="Nusbaum C."/>
            <person name="Birren B."/>
        </authorList>
    </citation>
    <scope>NUCLEOTIDE SEQUENCE</scope>
    <source>
        <strain evidence="3">R3-111a-1</strain>
    </source>
</reference>
<dbReference type="STRING" id="644352.J3NZG8"/>
<dbReference type="Pfam" id="PF06985">
    <property type="entry name" value="HET"/>
    <property type="match status" value="1"/>
</dbReference>